<organism evidence="2 3">
    <name type="scientific">Bionectria ochroleuca</name>
    <name type="common">Gliocladium roseum</name>
    <dbReference type="NCBI Taxonomy" id="29856"/>
    <lineage>
        <taxon>Eukaryota</taxon>
        <taxon>Fungi</taxon>
        <taxon>Dikarya</taxon>
        <taxon>Ascomycota</taxon>
        <taxon>Pezizomycotina</taxon>
        <taxon>Sordariomycetes</taxon>
        <taxon>Hypocreomycetidae</taxon>
        <taxon>Hypocreales</taxon>
        <taxon>Bionectriaceae</taxon>
        <taxon>Clonostachys</taxon>
    </lineage>
</organism>
<dbReference type="NCBIfam" id="NF041278">
    <property type="entry name" value="CmcJ_NvfI_EfuI"/>
    <property type="match status" value="1"/>
</dbReference>
<sequence length="272" mass="31969">MSFITDNKSRTLFVSLGFLADLKRYLTEKPYFLKGTKDRPDDFTLTNILTDLYTNVPVINARGFEDTFLLDTHGFQLFRHSTSMSNDDFDNDDKLEQVYFSEMETFLTTKLKAQSVRVMQSSVRERPEEFENVSHDQRSKTQRGHKLPLTGLHIGSRLNIFVISRNVWTDQHQIRLNKGLIWRPLRSNLRDWPLVLCDARSVAEDDKVEADLIYPGFQGENIFLYFSPHYKLYFLDEQARDEIWLFKQFDSEPGVAQSKAYNSRVMYFTKQS</sequence>
<dbReference type="Proteomes" id="UP000766486">
    <property type="component" value="Unassembled WGS sequence"/>
</dbReference>
<protein>
    <submittedName>
        <fullName evidence="2">Uncharacterized protein</fullName>
    </submittedName>
</protein>
<evidence type="ECO:0000256" key="1">
    <source>
        <dbReference type="ARBA" id="ARBA00023604"/>
    </source>
</evidence>
<accession>A0ABY6UQ56</accession>
<dbReference type="InterPro" id="IPR044053">
    <property type="entry name" value="AsaB-like"/>
</dbReference>
<proteinExistence type="inferred from homology"/>
<keyword evidence="3" id="KW-1185">Reference proteome</keyword>
<gene>
    <name evidence="2" type="ORF">CLO192961_LOCUS320746</name>
</gene>
<reference evidence="2 3" key="1">
    <citation type="submission" date="2019-06" db="EMBL/GenBank/DDBJ databases">
        <authorList>
            <person name="Broberg M."/>
        </authorList>
    </citation>
    <scope>NUCLEOTIDE SEQUENCE [LARGE SCALE GENOMIC DNA]</scope>
</reference>
<dbReference type="PANTHER" id="PTHR34598:SF3">
    <property type="entry name" value="OXIDOREDUCTASE AN1597"/>
    <property type="match status" value="1"/>
</dbReference>
<comment type="caution">
    <text evidence="2">The sequence shown here is derived from an EMBL/GenBank/DDBJ whole genome shotgun (WGS) entry which is preliminary data.</text>
</comment>
<evidence type="ECO:0000313" key="3">
    <source>
        <dbReference type="Proteomes" id="UP000766486"/>
    </source>
</evidence>
<dbReference type="PANTHER" id="PTHR34598">
    <property type="entry name" value="BLL6449 PROTEIN"/>
    <property type="match status" value="1"/>
</dbReference>
<dbReference type="EMBL" id="CABFNS010000844">
    <property type="protein sequence ID" value="VUC32119.1"/>
    <property type="molecule type" value="Genomic_DNA"/>
</dbReference>
<evidence type="ECO:0000313" key="2">
    <source>
        <dbReference type="EMBL" id="VUC32119.1"/>
    </source>
</evidence>
<comment type="similarity">
    <text evidence="1">Belongs to the asaB hydroxylase/desaturase family.</text>
</comment>
<name>A0ABY6UQ56_BIOOC</name>